<dbReference type="EMBL" id="LZEY01000014">
    <property type="protein sequence ID" value="OBU10461.1"/>
    <property type="molecule type" value="Genomic_DNA"/>
</dbReference>
<keyword evidence="2" id="KW-1185">Reference proteome</keyword>
<dbReference type="Proteomes" id="UP000092377">
    <property type="component" value="Unassembled WGS sequence"/>
</dbReference>
<comment type="caution">
    <text evidence="1">The sequence shown here is derived from an EMBL/GenBank/DDBJ whole genome shotgun (WGS) entry which is preliminary data.</text>
</comment>
<dbReference type="AlphaFoldDB" id="A0A1B8HMH3"/>
<accession>A0A1B8HMH3</accession>
<name>A0A1B8HMH3_9GAMM</name>
<sequence length="283" mass="31999">MKTWLEKNKNHELANEAEFLISQVENLDAPPLIEAESNNASLSATINEALLKNEPKKVLHSIIENAFNLSISNLTACEINILEQCKEKALGHIDYKNNTKAQQLFDAVLFWLTRFVANRLELSRAHDPSSYYLFEQKDGSLPHESELQLDFYRWLTTNAIGVDLEPPNVGGGRADIRLNSGPESLIIEVKREDSNCSFDSLYQNYSAQTTDYQNTGIRLGVLLVLDLTISNREGTPHMSTLFEIREVNRSGESIPRLILIVKVPGRRKLPSELTKLAKKIKNH</sequence>
<gene>
    <name evidence="1" type="ORF">AYY18_18435</name>
</gene>
<proteinExistence type="predicted"/>
<evidence type="ECO:0000313" key="2">
    <source>
        <dbReference type="Proteomes" id="UP000092377"/>
    </source>
</evidence>
<protein>
    <submittedName>
        <fullName evidence="1">Uncharacterized protein</fullName>
    </submittedName>
</protein>
<reference evidence="2" key="1">
    <citation type="submission" date="2016-06" db="EMBL/GenBank/DDBJ databases">
        <authorList>
            <person name="Butler K."/>
        </authorList>
    </citation>
    <scope>NUCLEOTIDE SEQUENCE [LARGE SCALE GENOMIC DNA]</scope>
    <source>
        <strain evidence="2">GCSL-Mp20</strain>
    </source>
</reference>
<evidence type="ECO:0000313" key="1">
    <source>
        <dbReference type="EMBL" id="OBU10461.1"/>
    </source>
</evidence>
<organism evidence="1 2">
    <name type="scientific">Morganella psychrotolerans</name>
    <dbReference type="NCBI Taxonomy" id="368603"/>
    <lineage>
        <taxon>Bacteria</taxon>
        <taxon>Pseudomonadati</taxon>
        <taxon>Pseudomonadota</taxon>
        <taxon>Gammaproteobacteria</taxon>
        <taxon>Enterobacterales</taxon>
        <taxon>Morganellaceae</taxon>
        <taxon>Morganella</taxon>
    </lineage>
</organism>